<reference evidence="3 4" key="1">
    <citation type="submission" date="2018-11" db="EMBL/GenBank/DDBJ databases">
        <authorList>
            <consortium name="Pathogen Informatics"/>
        </authorList>
    </citation>
    <scope>NUCLEOTIDE SEQUENCE [LARGE SCALE GENOMIC DNA]</scope>
</reference>
<name>A0A3P7N2Y0_DIBLA</name>
<keyword evidence="4" id="KW-1185">Reference proteome</keyword>
<organism evidence="3 4">
    <name type="scientific">Dibothriocephalus latus</name>
    <name type="common">Fish tapeworm</name>
    <name type="synonym">Diphyllobothrium latum</name>
    <dbReference type="NCBI Taxonomy" id="60516"/>
    <lineage>
        <taxon>Eukaryota</taxon>
        <taxon>Metazoa</taxon>
        <taxon>Spiralia</taxon>
        <taxon>Lophotrochozoa</taxon>
        <taxon>Platyhelminthes</taxon>
        <taxon>Cestoda</taxon>
        <taxon>Eucestoda</taxon>
        <taxon>Diphyllobothriidea</taxon>
        <taxon>Diphyllobothriidae</taxon>
        <taxon>Dibothriocephalus</taxon>
    </lineage>
</organism>
<dbReference type="Proteomes" id="UP000281553">
    <property type="component" value="Unassembled WGS sequence"/>
</dbReference>
<evidence type="ECO:0000313" key="3">
    <source>
        <dbReference type="EMBL" id="VDN29047.1"/>
    </source>
</evidence>
<gene>
    <name evidence="3" type="ORF">DILT_LOCUS15291</name>
</gene>
<dbReference type="AlphaFoldDB" id="A0A3P7N2Y0"/>
<keyword evidence="2" id="KW-0732">Signal</keyword>
<evidence type="ECO:0000313" key="4">
    <source>
        <dbReference type="Proteomes" id="UP000281553"/>
    </source>
</evidence>
<accession>A0A3P7N2Y0</accession>
<sequence>MIIAMITACYSSITALVLAQNNLSEPFASPSGIREGCFLSSILSIYTIDCILRKALRVDDVIELAPGRKLTELVYADDIALLFVKSIYGVTVADVDTLSCSLEPSLSIRRLCPTDSPARLTFGQTFDLKLNVADTNINMHNASLIVEKEACTDVDIALLSSLGSEGGVSMNSICWKSMVSVSSPEEMRLHGPLPARSTKGPRAPR</sequence>
<protein>
    <recommendedName>
        <fullName evidence="5">Reverse transcriptase domain-containing protein</fullName>
    </recommendedName>
</protein>
<evidence type="ECO:0000256" key="1">
    <source>
        <dbReference type="SAM" id="MobiDB-lite"/>
    </source>
</evidence>
<evidence type="ECO:0008006" key="5">
    <source>
        <dbReference type="Google" id="ProtNLM"/>
    </source>
</evidence>
<evidence type="ECO:0000256" key="2">
    <source>
        <dbReference type="SAM" id="SignalP"/>
    </source>
</evidence>
<feature type="chain" id="PRO_5018244459" description="Reverse transcriptase domain-containing protein" evidence="2">
    <location>
        <begin position="20"/>
        <end position="205"/>
    </location>
</feature>
<feature type="signal peptide" evidence="2">
    <location>
        <begin position="1"/>
        <end position="19"/>
    </location>
</feature>
<feature type="region of interest" description="Disordered" evidence="1">
    <location>
        <begin position="186"/>
        <end position="205"/>
    </location>
</feature>
<dbReference type="OrthoDB" id="6255742at2759"/>
<proteinExistence type="predicted"/>
<dbReference type="EMBL" id="UYRU01078328">
    <property type="protein sequence ID" value="VDN29047.1"/>
    <property type="molecule type" value="Genomic_DNA"/>
</dbReference>